<dbReference type="AlphaFoldDB" id="A0A8X6X7N5"/>
<proteinExistence type="predicted"/>
<keyword evidence="1" id="KW-0812">Transmembrane</keyword>
<comment type="caution">
    <text evidence="2">The sequence shown here is derived from an EMBL/GenBank/DDBJ whole genome shotgun (WGS) entry which is preliminary data.</text>
</comment>
<reference evidence="2" key="1">
    <citation type="submission" date="2020-08" db="EMBL/GenBank/DDBJ databases">
        <title>Multicomponent nature underlies the extraordinary mechanical properties of spider dragline silk.</title>
        <authorList>
            <person name="Kono N."/>
            <person name="Nakamura H."/>
            <person name="Mori M."/>
            <person name="Yoshida Y."/>
            <person name="Ohtoshi R."/>
            <person name="Malay A.D."/>
            <person name="Moran D.A.P."/>
            <person name="Tomita M."/>
            <person name="Numata K."/>
            <person name="Arakawa K."/>
        </authorList>
    </citation>
    <scope>NUCLEOTIDE SEQUENCE</scope>
</reference>
<feature type="transmembrane region" description="Helical" evidence="1">
    <location>
        <begin position="20"/>
        <end position="42"/>
    </location>
</feature>
<protein>
    <submittedName>
        <fullName evidence="2">Uncharacterized protein</fullName>
    </submittedName>
</protein>
<dbReference type="Proteomes" id="UP000886998">
    <property type="component" value="Unassembled WGS sequence"/>
</dbReference>
<gene>
    <name evidence="2" type="primary">AVEN_69232_1</name>
    <name evidence="2" type="ORF">TNIN_474961</name>
</gene>
<keyword evidence="3" id="KW-1185">Reference proteome</keyword>
<evidence type="ECO:0000313" key="2">
    <source>
        <dbReference type="EMBL" id="GFY48578.1"/>
    </source>
</evidence>
<sequence>MCFISLGSYLWFSENSNPFITIDAFYTTFNCLISLSAIFVIAGQVPIEMENFTNEFLKKLERNFFLELSQDNTRVLEWLLKKPDLVLSGCKVINYRRSSVLTALGTILTYGLLVVNMEVRNTKCNLF</sequence>
<dbReference type="OrthoDB" id="6422435at2759"/>
<dbReference type="EMBL" id="BMAV01006538">
    <property type="protein sequence ID" value="GFY48578.1"/>
    <property type="molecule type" value="Genomic_DNA"/>
</dbReference>
<keyword evidence="1" id="KW-1133">Transmembrane helix</keyword>
<evidence type="ECO:0000256" key="1">
    <source>
        <dbReference type="SAM" id="Phobius"/>
    </source>
</evidence>
<accession>A0A8X6X7N5</accession>
<organism evidence="2 3">
    <name type="scientific">Trichonephila inaurata madagascariensis</name>
    <dbReference type="NCBI Taxonomy" id="2747483"/>
    <lineage>
        <taxon>Eukaryota</taxon>
        <taxon>Metazoa</taxon>
        <taxon>Ecdysozoa</taxon>
        <taxon>Arthropoda</taxon>
        <taxon>Chelicerata</taxon>
        <taxon>Arachnida</taxon>
        <taxon>Araneae</taxon>
        <taxon>Araneomorphae</taxon>
        <taxon>Entelegynae</taxon>
        <taxon>Araneoidea</taxon>
        <taxon>Nephilidae</taxon>
        <taxon>Trichonephila</taxon>
        <taxon>Trichonephila inaurata</taxon>
    </lineage>
</organism>
<name>A0A8X6X7N5_9ARAC</name>
<evidence type="ECO:0000313" key="3">
    <source>
        <dbReference type="Proteomes" id="UP000886998"/>
    </source>
</evidence>
<keyword evidence="1" id="KW-0472">Membrane</keyword>